<comment type="caution">
    <text evidence="1">The sequence shown here is derived from an EMBL/GenBank/DDBJ whole genome shotgun (WGS) entry which is preliminary data.</text>
</comment>
<proteinExistence type="predicted"/>
<evidence type="ECO:0000313" key="1">
    <source>
        <dbReference type="EMBL" id="GAA2516005.1"/>
    </source>
</evidence>
<name>A0ABP6AF77_9ACTN</name>
<evidence type="ECO:0000313" key="2">
    <source>
        <dbReference type="Proteomes" id="UP001499978"/>
    </source>
</evidence>
<dbReference type="EMBL" id="BAAARY010000003">
    <property type="protein sequence ID" value="GAA2516005.1"/>
    <property type="molecule type" value="Genomic_DNA"/>
</dbReference>
<sequence length="160" mass="16663">MTVTLPGLLPVRAMIEDLMGRQVDVTPGDPFKTDDLPSSVVALYADDMKKLVAVIGLDLPLAAYAGAALGLMPVGGAEDAVTDRKLSPALLENVSELCNILAGLLNREGGPHVRLHQVVAPGDSLPNDAAAYLLAVGRRLDVNVTISRYGGGRLAIALAE</sequence>
<evidence type="ECO:0008006" key="3">
    <source>
        <dbReference type="Google" id="ProtNLM"/>
    </source>
</evidence>
<protein>
    <recommendedName>
        <fullName evidence="3">Chemotaxis phosphatase CheX-like domain-containing protein</fullName>
    </recommendedName>
</protein>
<accession>A0ABP6AF77</accession>
<gene>
    <name evidence="1" type="ORF">GCM10010201_10700</name>
</gene>
<dbReference type="Proteomes" id="UP001499978">
    <property type="component" value="Unassembled WGS sequence"/>
</dbReference>
<organism evidence="1 2">
    <name type="scientific">Pilimelia columellifera subsp. columellifera</name>
    <dbReference type="NCBI Taxonomy" id="706583"/>
    <lineage>
        <taxon>Bacteria</taxon>
        <taxon>Bacillati</taxon>
        <taxon>Actinomycetota</taxon>
        <taxon>Actinomycetes</taxon>
        <taxon>Micromonosporales</taxon>
        <taxon>Micromonosporaceae</taxon>
        <taxon>Pilimelia</taxon>
    </lineage>
</organism>
<keyword evidence="2" id="KW-1185">Reference proteome</keyword>
<reference evidence="2" key="1">
    <citation type="journal article" date="2019" name="Int. J. Syst. Evol. Microbiol.">
        <title>The Global Catalogue of Microorganisms (GCM) 10K type strain sequencing project: providing services to taxonomists for standard genome sequencing and annotation.</title>
        <authorList>
            <consortium name="The Broad Institute Genomics Platform"/>
            <consortium name="The Broad Institute Genome Sequencing Center for Infectious Disease"/>
            <person name="Wu L."/>
            <person name="Ma J."/>
        </authorList>
    </citation>
    <scope>NUCLEOTIDE SEQUENCE [LARGE SCALE GENOMIC DNA]</scope>
    <source>
        <strain evidence="2">JCM 3367</strain>
    </source>
</reference>